<dbReference type="InterPro" id="IPR014710">
    <property type="entry name" value="RmlC-like_jellyroll"/>
</dbReference>
<dbReference type="GO" id="GO:0003700">
    <property type="term" value="F:DNA-binding transcription factor activity"/>
    <property type="evidence" value="ECO:0007669"/>
    <property type="project" value="InterPro"/>
</dbReference>
<keyword evidence="2" id="KW-0805">Transcription regulation</keyword>
<comment type="caution">
    <text evidence="6">The sequence shown here is derived from an EMBL/GenBank/DDBJ whole genome shotgun (WGS) entry which is preliminary data.</text>
</comment>
<proteinExistence type="predicted"/>
<dbReference type="Proteomes" id="UP000886858">
    <property type="component" value="Unassembled WGS sequence"/>
</dbReference>
<dbReference type="InterPro" id="IPR037923">
    <property type="entry name" value="HTH-like"/>
</dbReference>
<reference evidence="6" key="2">
    <citation type="submission" date="2021-04" db="EMBL/GenBank/DDBJ databases">
        <authorList>
            <person name="Gilroy R."/>
        </authorList>
    </citation>
    <scope>NUCLEOTIDE SEQUENCE</scope>
    <source>
        <strain evidence="6">CHK179-7159</strain>
    </source>
</reference>
<dbReference type="Pfam" id="PF02311">
    <property type="entry name" value="AraC_binding"/>
    <property type="match status" value="1"/>
</dbReference>
<dbReference type="Gene3D" id="1.10.10.60">
    <property type="entry name" value="Homeodomain-like"/>
    <property type="match status" value="2"/>
</dbReference>
<dbReference type="Gene3D" id="2.60.120.10">
    <property type="entry name" value="Jelly Rolls"/>
    <property type="match status" value="1"/>
</dbReference>
<evidence type="ECO:0000313" key="6">
    <source>
        <dbReference type="EMBL" id="HJA91703.1"/>
    </source>
</evidence>
<dbReference type="PANTHER" id="PTHR46796:SF13">
    <property type="entry name" value="HTH-TYPE TRANSCRIPTIONAL ACTIVATOR RHAS"/>
    <property type="match status" value="1"/>
</dbReference>
<evidence type="ECO:0000256" key="1">
    <source>
        <dbReference type="ARBA" id="ARBA00022490"/>
    </source>
</evidence>
<dbReference type="InterPro" id="IPR018060">
    <property type="entry name" value="HTH_AraC"/>
</dbReference>
<dbReference type="GO" id="GO:0043565">
    <property type="term" value="F:sequence-specific DNA binding"/>
    <property type="evidence" value="ECO:0007669"/>
    <property type="project" value="InterPro"/>
</dbReference>
<dbReference type="PANTHER" id="PTHR46796">
    <property type="entry name" value="HTH-TYPE TRANSCRIPTIONAL ACTIVATOR RHAS-RELATED"/>
    <property type="match status" value="1"/>
</dbReference>
<dbReference type="SUPFAM" id="SSF51215">
    <property type="entry name" value="Regulatory protein AraC"/>
    <property type="match status" value="1"/>
</dbReference>
<dbReference type="PROSITE" id="PS01124">
    <property type="entry name" value="HTH_ARAC_FAMILY_2"/>
    <property type="match status" value="1"/>
</dbReference>
<dbReference type="InterPro" id="IPR009057">
    <property type="entry name" value="Homeodomain-like_sf"/>
</dbReference>
<evidence type="ECO:0000256" key="4">
    <source>
        <dbReference type="ARBA" id="ARBA00023163"/>
    </source>
</evidence>
<keyword evidence="3" id="KW-0238">DNA-binding</keyword>
<keyword evidence="4" id="KW-0804">Transcription</keyword>
<dbReference type="InterPro" id="IPR050204">
    <property type="entry name" value="AraC_XylS_family_regulators"/>
</dbReference>
<dbReference type="AlphaFoldDB" id="A0A9D2I4R4"/>
<gene>
    <name evidence="6" type="ORF">H9717_01045</name>
</gene>
<feature type="domain" description="HTH araC/xylS-type" evidence="5">
    <location>
        <begin position="195"/>
        <end position="292"/>
    </location>
</feature>
<evidence type="ECO:0000256" key="3">
    <source>
        <dbReference type="ARBA" id="ARBA00023125"/>
    </source>
</evidence>
<dbReference type="EMBL" id="DWYY01000009">
    <property type="protein sequence ID" value="HJA91703.1"/>
    <property type="molecule type" value="Genomic_DNA"/>
</dbReference>
<accession>A0A9D2I4R4</accession>
<dbReference type="Pfam" id="PF12833">
    <property type="entry name" value="HTH_18"/>
    <property type="match status" value="1"/>
</dbReference>
<dbReference type="InterPro" id="IPR003313">
    <property type="entry name" value="AraC-bd"/>
</dbReference>
<evidence type="ECO:0000256" key="2">
    <source>
        <dbReference type="ARBA" id="ARBA00023015"/>
    </source>
</evidence>
<evidence type="ECO:0000259" key="5">
    <source>
        <dbReference type="PROSITE" id="PS01124"/>
    </source>
</evidence>
<dbReference type="SMART" id="SM00342">
    <property type="entry name" value="HTH_ARAC"/>
    <property type="match status" value="1"/>
</dbReference>
<sequence length="311" mass="34991">MALEGSDGRTREDQALSVSINTDQVSFSCSTSREATGEYALHCHNFYEVYLFLEGDVDYLVEGKQYRPTPNSLLLLAPHCFHGVKINSDRPYRRYSIHFHPDILSAERRLFLLSAFPSQDRRDAEVYFEHVDRQGIVGCFEALADCAGRPEPLRLRLLPVYVEALLAHIVSISRDTSSSSASASSSDAEGTDTVSDILLYLNRHVAEPVTLDMLCERFYISKHHMNKVFRRATGTTVFDYLLHKRVILAQELLIGGLSAQEAASRAGFGDYSSFYRSYRRILGHSPLKDRGVLPSFRAGGTKKLEFVKVGR</sequence>
<reference evidence="6" key="1">
    <citation type="journal article" date="2021" name="PeerJ">
        <title>Extensive microbial diversity within the chicken gut microbiome revealed by metagenomics and culture.</title>
        <authorList>
            <person name="Gilroy R."/>
            <person name="Ravi A."/>
            <person name="Getino M."/>
            <person name="Pursley I."/>
            <person name="Horton D.L."/>
            <person name="Alikhan N.F."/>
            <person name="Baker D."/>
            <person name="Gharbi K."/>
            <person name="Hall N."/>
            <person name="Watson M."/>
            <person name="Adriaenssens E.M."/>
            <person name="Foster-Nyarko E."/>
            <person name="Jarju S."/>
            <person name="Secka A."/>
            <person name="Antonio M."/>
            <person name="Oren A."/>
            <person name="Chaudhuri R.R."/>
            <person name="La Ragione R."/>
            <person name="Hildebrand F."/>
            <person name="Pallen M.J."/>
        </authorList>
    </citation>
    <scope>NUCLEOTIDE SEQUENCE</scope>
    <source>
        <strain evidence="6">CHK179-7159</strain>
    </source>
</reference>
<evidence type="ECO:0000313" key="7">
    <source>
        <dbReference type="Proteomes" id="UP000886858"/>
    </source>
</evidence>
<name>A0A9D2I4R4_9FIRM</name>
<keyword evidence="1" id="KW-0963">Cytoplasm</keyword>
<dbReference type="SUPFAM" id="SSF46689">
    <property type="entry name" value="Homeodomain-like"/>
    <property type="match status" value="2"/>
</dbReference>
<organism evidence="6 7">
    <name type="scientific">Candidatus Eisenbergiella merdipullorum</name>
    <dbReference type="NCBI Taxonomy" id="2838553"/>
    <lineage>
        <taxon>Bacteria</taxon>
        <taxon>Bacillati</taxon>
        <taxon>Bacillota</taxon>
        <taxon>Clostridia</taxon>
        <taxon>Lachnospirales</taxon>
        <taxon>Lachnospiraceae</taxon>
        <taxon>Eisenbergiella</taxon>
    </lineage>
</organism>
<protein>
    <submittedName>
        <fullName evidence="6">AraC family transcriptional regulator</fullName>
    </submittedName>
</protein>